<keyword evidence="8" id="KW-1185">Reference proteome</keyword>
<evidence type="ECO:0000256" key="2">
    <source>
        <dbReference type="ARBA" id="ARBA00022692"/>
    </source>
</evidence>
<feature type="transmembrane region" description="Helical" evidence="6">
    <location>
        <begin position="158"/>
        <end position="182"/>
    </location>
</feature>
<gene>
    <name evidence="7" type="ORF">QBC36DRAFT_225032</name>
</gene>
<name>A0AAN6VWY0_9PEZI</name>
<dbReference type="AlphaFoldDB" id="A0AAN6VWY0"/>
<keyword evidence="2 6" id="KW-0812">Transmembrane</keyword>
<keyword evidence="3 6" id="KW-1133">Transmembrane helix</keyword>
<feature type="transmembrane region" description="Helical" evidence="6">
    <location>
        <begin position="25"/>
        <end position="43"/>
    </location>
</feature>
<reference evidence="7" key="1">
    <citation type="journal article" date="2023" name="Mol. Phylogenet. Evol.">
        <title>Genome-scale phylogeny and comparative genomics of the fungal order Sordariales.</title>
        <authorList>
            <person name="Hensen N."/>
            <person name="Bonometti L."/>
            <person name="Westerberg I."/>
            <person name="Brannstrom I.O."/>
            <person name="Guillou S."/>
            <person name="Cros-Aarteil S."/>
            <person name="Calhoun S."/>
            <person name="Haridas S."/>
            <person name="Kuo A."/>
            <person name="Mondo S."/>
            <person name="Pangilinan J."/>
            <person name="Riley R."/>
            <person name="LaButti K."/>
            <person name="Andreopoulos B."/>
            <person name="Lipzen A."/>
            <person name="Chen C."/>
            <person name="Yan M."/>
            <person name="Daum C."/>
            <person name="Ng V."/>
            <person name="Clum A."/>
            <person name="Steindorff A."/>
            <person name="Ohm R.A."/>
            <person name="Martin F."/>
            <person name="Silar P."/>
            <person name="Natvig D.O."/>
            <person name="Lalanne C."/>
            <person name="Gautier V."/>
            <person name="Ament-Velasquez S.L."/>
            <person name="Kruys A."/>
            <person name="Hutchinson M.I."/>
            <person name="Powell A.J."/>
            <person name="Barry K."/>
            <person name="Miller A.N."/>
            <person name="Grigoriev I.V."/>
            <person name="Debuchy R."/>
            <person name="Gladieux P."/>
            <person name="Hiltunen Thoren M."/>
            <person name="Johannesson H."/>
        </authorList>
    </citation>
    <scope>NUCLEOTIDE SEQUENCE</scope>
    <source>
        <strain evidence="7">CBS 892.96</strain>
    </source>
</reference>
<feature type="compositionally biased region" description="Polar residues" evidence="5">
    <location>
        <begin position="348"/>
        <end position="357"/>
    </location>
</feature>
<dbReference type="InterPro" id="IPR007568">
    <property type="entry name" value="RTA1"/>
</dbReference>
<dbReference type="GO" id="GO:0000324">
    <property type="term" value="C:fungal-type vacuole"/>
    <property type="evidence" value="ECO:0007669"/>
    <property type="project" value="TreeGrafter"/>
</dbReference>
<evidence type="ECO:0000256" key="4">
    <source>
        <dbReference type="ARBA" id="ARBA00023136"/>
    </source>
</evidence>
<keyword evidence="4 6" id="KW-0472">Membrane</keyword>
<comment type="caution">
    <text evidence="7">The sequence shown here is derived from an EMBL/GenBank/DDBJ whole genome shotgun (WGS) entry which is preliminary data.</text>
</comment>
<dbReference type="Pfam" id="PF04479">
    <property type="entry name" value="RTA1"/>
    <property type="match status" value="1"/>
</dbReference>
<evidence type="ECO:0000256" key="6">
    <source>
        <dbReference type="SAM" id="Phobius"/>
    </source>
</evidence>
<feature type="transmembrane region" description="Helical" evidence="6">
    <location>
        <begin position="244"/>
        <end position="264"/>
    </location>
</feature>
<feature type="transmembrane region" description="Helical" evidence="6">
    <location>
        <begin position="209"/>
        <end position="232"/>
    </location>
</feature>
<dbReference type="PANTHER" id="PTHR31465">
    <property type="entry name" value="PROTEIN RTA1-RELATED"/>
    <property type="match status" value="1"/>
</dbReference>
<feature type="transmembrane region" description="Helical" evidence="6">
    <location>
        <begin position="50"/>
        <end position="70"/>
    </location>
</feature>
<accession>A0AAN6VWY0</accession>
<evidence type="ECO:0000313" key="8">
    <source>
        <dbReference type="Proteomes" id="UP001302321"/>
    </source>
</evidence>
<feature type="transmembrane region" description="Helical" evidence="6">
    <location>
        <begin position="122"/>
        <end position="146"/>
    </location>
</feature>
<comment type="subcellular location">
    <subcellularLocation>
        <location evidence="1">Membrane</location>
        <topology evidence="1">Multi-pass membrane protein</topology>
    </subcellularLocation>
</comment>
<organism evidence="7 8">
    <name type="scientific">Triangularia setosa</name>
    <dbReference type="NCBI Taxonomy" id="2587417"/>
    <lineage>
        <taxon>Eukaryota</taxon>
        <taxon>Fungi</taxon>
        <taxon>Dikarya</taxon>
        <taxon>Ascomycota</taxon>
        <taxon>Pezizomycotina</taxon>
        <taxon>Sordariomycetes</taxon>
        <taxon>Sordariomycetidae</taxon>
        <taxon>Sordariales</taxon>
        <taxon>Podosporaceae</taxon>
        <taxon>Triangularia</taxon>
    </lineage>
</organism>
<protein>
    <submittedName>
        <fullName evidence="7">RTA1 like protein-domain-containing protein</fullName>
    </submittedName>
</protein>
<dbReference type="PANTHER" id="PTHR31465:SF9">
    <property type="entry name" value="SPHINGOID LONG-CHAIN BASE TRANSPORTER RSB1"/>
    <property type="match status" value="1"/>
</dbReference>
<evidence type="ECO:0000256" key="1">
    <source>
        <dbReference type="ARBA" id="ARBA00004141"/>
    </source>
</evidence>
<reference evidence="7" key="2">
    <citation type="submission" date="2023-05" db="EMBL/GenBank/DDBJ databases">
        <authorList>
            <consortium name="Lawrence Berkeley National Laboratory"/>
            <person name="Steindorff A."/>
            <person name="Hensen N."/>
            <person name="Bonometti L."/>
            <person name="Westerberg I."/>
            <person name="Brannstrom I.O."/>
            <person name="Guillou S."/>
            <person name="Cros-Aarteil S."/>
            <person name="Calhoun S."/>
            <person name="Haridas S."/>
            <person name="Kuo A."/>
            <person name="Mondo S."/>
            <person name="Pangilinan J."/>
            <person name="Riley R."/>
            <person name="Labutti K."/>
            <person name="Andreopoulos B."/>
            <person name="Lipzen A."/>
            <person name="Chen C."/>
            <person name="Yanf M."/>
            <person name="Daum C."/>
            <person name="Ng V."/>
            <person name="Clum A."/>
            <person name="Ohm R."/>
            <person name="Martin F."/>
            <person name="Silar P."/>
            <person name="Natvig D."/>
            <person name="Lalanne C."/>
            <person name="Gautier V."/>
            <person name="Ament-Velasquez S.L."/>
            <person name="Kruys A."/>
            <person name="Hutchinson M.I."/>
            <person name="Powell A.J."/>
            <person name="Barry K."/>
            <person name="Miller A.N."/>
            <person name="Grigoriev I.V."/>
            <person name="Debuchy R."/>
            <person name="Gladieux P."/>
            <person name="Thoren M.H."/>
            <person name="Johannesson H."/>
        </authorList>
    </citation>
    <scope>NUCLEOTIDE SEQUENCE</scope>
    <source>
        <strain evidence="7">CBS 892.96</strain>
    </source>
</reference>
<feature type="region of interest" description="Disordered" evidence="5">
    <location>
        <begin position="306"/>
        <end position="424"/>
    </location>
</feature>
<evidence type="ECO:0000313" key="7">
    <source>
        <dbReference type="EMBL" id="KAK4171299.1"/>
    </source>
</evidence>
<proteinExistence type="predicted"/>
<sequence length="424" mass="46439">MQMMAMTEPGQAVYLSYKVPPAGNAVMLAAFAALIPLSIFTGIRYKTPLYASLLTAALIVEVVGHVGRIFLSTQSASPAYFAVYMLGTHWGATFVGSAIYLILPHVTALYGEEFRLVSNALYFNIFFLVMDIFSLVFQSVGIIYAVGASPGSQVDRAVNILLTGLAFQTTTLVAFLGVYRYFRHKIDHRRYILDNTFSATYSSRRFKQFMLVVQAATCLLVLRTALRIAAFSGGLGSPLAVSQVVSFLLNDTLVLLAILILILWPVGRAFGPSWADTSPLASPDALSDLPLRRHFHRHSRIQILHKRHLSQPHNSSDVPSPYTLGTADSGLPSSVHPSAHRPSPLEPSLTSPRNNPVYQRAPYEQSPTGTVPYISPEQSPKMFMTAASPGQHQDGSWRKAKSSPRGLASPEPTAKMVESNDLWD</sequence>
<evidence type="ECO:0000256" key="3">
    <source>
        <dbReference type="ARBA" id="ARBA00022989"/>
    </source>
</evidence>
<feature type="transmembrane region" description="Helical" evidence="6">
    <location>
        <begin position="90"/>
        <end position="110"/>
    </location>
</feature>
<evidence type="ECO:0000256" key="5">
    <source>
        <dbReference type="SAM" id="MobiDB-lite"/>
    </source>
</evidence>
<dbReference type="Proteomes" id="UP001302321">
    <property type="component" value="Unassembled WGS sequence"/>
</dbReference>
<dbReference type="EMBL" id="MU866591">
    <property type="protein sequence ID" value="KAK4171299.1"/>
    <property type="molecule type" value="Genomic_DNA"/>
</dbReference>
<dbReference type="GO" id="GO:0005886">
    <property type="term" value="C:plasma membrane"/>
    <property type="evidence" value="ECO:0007669"/>
    <property type="project" value="TreeGrafter"/>
</dbReference>